<feature type="domain" description="Mechanosensitive ion channel MscS" evidence="5">
    <location>
        <begin position="48"/>
        <end position="114"/>
    </location>
</feature>
<keyword evidence="7" id="KW-1185">Reference proteome</keyword>
<dbReference type="InterPro" id="IPR023408">
    <property type="entry name" value="MscS_beta-dom_sf"/>
</dbReference>
<dbReference type="Gene3D" id="2.30.30.60">
    <property type="match status" value="1"/>
</dbReference>
<dbReference type="Pfam" id="PF00924">
    <property type="entry name" value="MS_channel_2nd"/>
    <property type="match status" value="1"/>
</dbReference>
<dbReference type="EMBL" id="JACHJR010000002">
    <property type="protein sequence ID" value="MBB4951883.1"/>
    <property type="molecule type" value="Genomic_DNA"/>
</dbReference>
<evidence type="ECO:0000313" key="6">
    <source>
        <dbReference type="EMBL" id="MBB4951883.1"/>
    </source>
</evidence>
<dbReference type="Proteomes" id="UP000573327">
    <property type="component" value="Unassembled WGS sequence"/>
</dbReference>
<dbReference type="RefSeq" id="WP_313069335.1">
    <property type="nucleotide sequence ID" value="NZ_JACHJR010000002.1"/>
</dbReference>
<keyword evidence="3" id="KW-1133">Transmembrane helix</keyword>
<protein>
    <submittedName>
        <fullName evidence="6">Small-conductance mechanosensitive channel</fullName>
    </submittedName>
</protein>
<dbReference type="PANTHER" id="PTHR30566:SF25">
    <property type="entry name" value="INNER MEMBRANE PROTEIN"/>
    <property type="match status" value="1"/>
</dbReference>
<evidence type="ECO:0000259" key="5">
    <source>
        <dbReference type="Pfam" id="PF00924"/>
    </source>
</evidence>
<evidence type="ECO:0000256" key="3">
    <source>
        <dbReference type="ARBA" id="ARBA00022989"/>
    </source>
</evidence>
<keyword evidence="2" id="KW-0812">Transmembrane</keyword>
<evidence type="ECO:0000256" key="1">
    <source>
        <dbReference type="ARBA" id="ARBA00004370"/>
    </source>
</evidence>
<dbReference type="AlphaFoldDB" id="A0A7W7WM27"/>
<dbReference type="InterPro" id="IPR006685">
    <property type="entry name" value="MscS_channel_2nd"/>
</dbReference>
<gene>
    <name evidence="6" type="ORF">F4556_007537</name>
</gene>
<evidence type="ECO:0000256" key="2">
    <source>
        <dbReference type="ARBA" id="ARBA00022692"/>
    </source>
</evidence>
<name>A0A7W7WM27_9ACTN</name>
<comment type="caution">
    <text evidence="6">The sequence shown here is derived from an EMBL/GenBank/DDBJ whole genome shotgun (WGS) entry which is preliminary data.</text>
</comment>
<evidence type="ECO:0000256" key="4">
    <source>
        <dbReference type="ARBA" id="ARBA00023136"/>
    </source>
</evidence>
<proteinExistence type="predicted"/>
<comment type="subcellular location">
    <subcellularLocation>
        <location evidence="1">Membrane</location>
    </subcellularLocation>
</comment>
<keyword evidence="4" id="KW-0472">Membrane</keyword>
<accession>A0A7W7WM27</accession>
<dbReference type="GO" id="GO:0016020">
    <property type="term" value="C:membrane"/>
    <property type="evidence" value="ECO:0007669"/>
    <property type="project" value="UniProtKB-SubCell"/>
</dbReference>
<dbReference type="GO" id="GO:0055085">
    <property type="term" value="P:transmembrane transport"/>
    <property type="evidence" value="ECO:0007669"/>
    <property type="project" value="InterPro"/>
</dbReference>
<dbReference type="SUPFAM" id="SSF50182">
    <property type="entry name" value="Sm-like ribonucleoproteins"/>
    <property type="match status" value="1"/>
</dbReference>
<dbReference type="InterPro" id="IPR010920">
    <property type="entry name" value="LSM_dom_sf"/>
</dbReference>
<reference evidence="6 7" key="1">
    <citation type="submission" date="2020-08" db="EMBL/GenBank/DDBJ databases">
        <title>Sequencing the genomes of 1000 actinobacteria strains.</title>
        <authorList>
            <person name="Klenk H.-P."/>
        </authorList>
    </citation>
    <scope>NUCLEOTIDE SEQUENCE [LARGE SCALE GENOMIC DNA]</scope>
    <source>
        <strain evidence="6 7">DSM 44786</strain>
    </source>
</reference>
<evidence type="ECO:0000313" key="7">
    <source>
        <dbReference type="Proteomes" id="UP000573327"/>
    </source>
</evidence>
<dbReference type="PANTHER" id="PTHR30566">
    <property type="entry name" value="YNAI-RELATED MECHANOSENSITIVE ION CHANNEL"/>
    <property type="match status" value="1"/>
</dbReference>
<sequence length="221" mass="24379">MQIWTVLRPLAAAAAVLVVLLVVDRVVQRGLRRLTAAGLVLGVAAQRTLGNVFAGLQPAFSDMVGIDDVVVVAGEWGTVEEITLTCVAIATWDQRRIVMPVSYFVAKPFENWSRRGPGITGTALLHLDHSTPVGELRAEFERRLAEHKLWDGVGRALQVVDTTPSTIVVRALMTARNADDAFELRCWAREELIRYLRYLRHHHPAALPRLALAQAPEPPDG</sequence>
<organism evidence="6 7">
    <name type="scientific">Kitasatospora gansuensis</name>
    <dbReference type="NCBI Taxonomy" id="258050"/>
    <lineage>
        <taxon>Bacteria</taxon>
        <taxon>Bacillati</taxon>
        <taxon>Actinomycetota</taxon>
        <taxon>Actinomycetes</taxon>
        <taxon>Kitasatosporales</taxon>
        <taxon>Streptomycetaceae</taxon>
        <taxon>Kitasatospora</taxon>
    </lineage>
</organism>